<dbReference type="GO" id="GO:0005615">
    <property type="term" value="C:extracellular space"/>
    <property type="evidence" value="ECO:0007669"/>
    <property type="project" value="UniProtKB-KW"/>
</dbReference>
<evidence type="ECO:0000256" key="2">
    <source>
        <dbReference type="SAM" id="MobiDB-lite"/>
    </source>
</evidence>
<dbReference type="PRINTS" id="PR00436">
    <property type="entry name" value="INTERLEUKIN8"/>
</dbReference>
<evidence type="ECO:0000313" key="5">
    <source>
        <dbReference type="EMBL" id="TNN71838.1"/>
    </source>
</evidence>
<evidence type="ECO:0000259" key="4">
    <source>
        <dbReference type="Pfam" id="PF00048"/>
    </source>
</evidence>
<proteinExistence type="predicted"/>
<name>A0A4Z2I1N9_9TELE</name>
<evidence type="ECO:0000256" key="3">
    <source>
        <dbReference type="SAM" id="SignalP"/>
    </source>
</evidence>
<dbReference type="SUPFAM" id="SSF54117">
    <property type="entry name" value="Interleukin 8-like chemokines"/>
    <property type="match status" value="1"/>
</dbReference>
<dbReference type="AlphaFoldDB" id="A0A4Z2I1N9"/>
<evidence type="ECO:0000256" key="1">
    <source>
        <dbReference type="ARBA" id="ARBA00022514"/>
    </source>
</evidence>
<evidence type="ECO:0000313" key="6">
    <source>
        <dbReference type="Proteomes" id="UP000314294"/>
    </source>
</evidence>
<dbReference type="InterPro" id="IPR036048">
    <property type="entry name" value="Interleukin_8-like_sf"/>
</dbReference>
<feature type="region of interest" description="Disordered" evidence="2">
    <location>
        <begin position="109"/>
        <end position="136"/>
    </location>
</feature>
<dbReference type="GO" id="GO:0006955">
    <property type="term" value="P:immune response"/>
    <property type="evidence" value="ECO:0007669"/>
    <property type="project" value="InterPro"/>
</dbReference>
<keyword evidence="3" id="KW-0732">Signal</keyword>
<comment type="caution">
    <text evidence="5">The sequence shown here is derived from an EMBL/GenBank/DDBJ whole genome shotgun (WGS) entry which is preliminary data.</text>
</comment>
<feature type="domain" description="Chemokine interleukin-8-like" evidence="4">
    <location>
        <begin position="34"/>
        <end position="92"/>
    </location>
</feature>
<keyword evidence="6" id="KW-1185">Reference proteome</keyword>
<protein>
    <submittedName>
        <fullName evidence="5">C-X-C motif chemokine 9</fullName>
    </submittedName>
</protein>
<dbReference type="Gene3D" id="2.40.50.40">
    <property type="match status" value="1"/>
</dbReference>
<dbReference type="Proteomes" id="UP000314294">
    <property type="component" value="Unassembled WGS sequence"/>
</dbReference>
<feature type="signal peptide" evidence="3">
    <location>
        <begin position="1"/>
        <end position="28"/>
    </location>
</feature>
<dbReference type="OrthoDB" id="9976881at2759"/>
<gene>
    <name evidence="5" type="primary">CXCL9</name>
    <name evidence="5" type="ORF">EYF80_018009</name>
</gene>
<keyword evidence="1" id="KW-0202">Cytokine</keyword>
<dbReference type="Pfam" id="PF00048">
    <property type="entry name" value="IL8"/>
    <property type="match status" value="1"/>
</dbReference>
<dbReference type="InterPro" id="IPR001811">
    <property type="entry name" value="Chemokine_IL8-like_dom"/>
</dbReference>
<organism evidence="5 6">
    <name type="scientific">Liparis tanakae</name>
    <name type="common">Tanaka's snailfish</name>
    <dbReference type="NCBI Taxonomy" id="230148"/>
    <lineage>
        <taxon>Eukaryota</taxon>
        <taxon>Metazoa</taxon>
        <taxon>Chordata</taxon>
        <taxon>Craniata</taxon>
        <taxon>Vertebrata</taxon>
        <taxon>Euteleostomi</taxon>
        <taxon>Actinopterygii</taxon>
        <taxon>Neopterygii</taxon>
        <taxon>Teleostei</taxon>
        <taxon>Neoteleostei</taxon>
        <taxon>Acanthomorphata</taxon>
        <taxon>Eupercaria</taxon>
        <taxon>Perciformes</taxon>
        <taxon>Cottioidei</taxon>
        <taxon>Cottales</taxon>
        <taxon>Liparidae</taxon>
        <taxon>Liparis</taxon>
    </lineage>
</organism>
<sequence>MKLCPRAVRQLAFLSLCFVLITVRESNSTFVPGRCLCPHTQPGVRGQLKALIVYPQSPSCDRVTVIVTLKSTNDAVCLNPEAPMGKQLIHCWKRAQKLGRAVTLCLKRRRRRGRGRQRPEQRSRGLNRKASSSNSQ</sequence>
<accession>A0A4Z2I1N9</accession>
<feature type="chain" id="PRO_5021262710" evidence="3">
    <location>
        <begin position="29"/>
        <end position="136"/>
    </location>
</feature>
<dbReference type="GO" id="GO:0008009">
    <property type="term" value="F:chemokine activity"/>
    <property type="evidence" value="ECO:0007669"/>
    <property type="project" value="InterPro"/>
</dbReference>
<dbReference type="EMBL" id="SRLO01000145">
    <property type="protein sequence ID" value="TNN71838.1"/>
    <property type="molecule type" value="Genomic_DNA"/>
</dbReference>
<reference evidence="5 6" key="1">
    <citation type="submission" date="2019-03" db="EMBL/GenBank/DDBJ databases">
        <title>First draft genome of Liparis tanakae, snailfish: a comprehensive survey of snailfish specific genes.</title>
        <authorList>
            <person name="Kim W."/>
            <person name="Song I."/>
            <person name="Jeong J.-H."/>
            <person name="Kim D."/>
            <person name="Kim S."/>
            <person name="Ryu S."/>
            <person name="Song J.Y."/>
            <person name="Lee S.K."/>
        </authorList>
    </citation>
    <scope>NUCLEOTIDE SEQUENCE [LARGE SCALE GENOMIC DNA]</scope>
    <source>
        <tissue evidence="5">Muscle</tissue>
    </source>
</reference>